<accession>A0A1H2HNV8</accession>
<evidence type="ECO:0000313" key="1">
    <source>
        <dbReference type="EMBL" id="SDU33581.1"/>
    </source>
</evidence>
<keyword evidence="2" id="KW-1185">Reference proteome</keyword>
<protein>
    <submittedName>
        <fullName evidence="1">Uncharacterized protein</fullName>
    </submittedName>
</protein>
<dbReference type="AlphaFoldDB" id="A0A1H2HNV8"/>
<evidence type="ECO:0000313" key="2">
    <source>
        <dbReference type="Proteomes" id="UP000182882"/>
    </source>
</evidence>
<sequence length="98" mass="10693">MLEKVKVTGITFFKDTIDGKQIDSGAAFVEEHLNFQTGRAKGTATQKYPLGDAGKAQALMHLEFPLMCEVEFVRVTNGNVSKNIINSIKPLQQAKPAA</sequence>
<dbReference type="Proteomes" id="UP000182882">
    <property type="component" value="Unassembled WGS sequence"/>
</dbReference>
<organism evidence="1 2">
    <name type="scientific">Nitrosomonas ureae</name>
    <dbReference type="NCBI Taxonomy" id="44577"/>
    <lineage>
        <taxon>Bacteria</taxon>
        <taxon>Pseudomonadati</taxon>
        <taxon>Pseudomonadota</taxon>
        <taxon>Betaproteobacteria</taxon>
        <taxon>Nitrosomonadales</taxon>
        <taxon>Nitrosomonadaceae</taxon>
        <taxon>Nitrosomonas</taxon>
    </lineage>
</organism>
<reference evidence="2" key="1">
    <citation type="submission" date="2016-10" db="EMBL/GenBank/DDBJ databases">
        <authorList>
            <person name="Varghese N."/>
            <person name="Submissions S."/>
        </authorList>
    </citation>
    <scope>NUCLEOTIDE SEQUENCE [LARGE SCALE GENOMIC DNA]</scope>
    <source>
        <strain evidence="2">Nm10</strain>
    </source>
</reference>
<dbReference type="RefSeq" id="WP_062559340.1">
    <property type="nucleotide sequence ID" value="NZ_CP013341.1"/>
</dbReference>
<dbReference type="KEGG" id="nur:ATY38_10985"/>
<gene>
    <name evidence="1" type="ORF">SAMN05216406_15715</name>
</gene>
<proteinExistence type="predicted"/>
<dbReference type="EMBL" id="FNLN01000057">
    <property type="protein sequence ID" value="SDU33581.1"/>
    <property type="molecule type" value="Genomic_DNA"/>
</dbReference>
<name>A0A1H2HNV8_9PROT</name>